<dbReference type="Proteomes" id="UP001235513">
    <property type="component" value="Unassembled WGS sequence"/>
</dbReference>
<accession>A0ABT9SLC3</accession>
<dbReference type="InterPro" id="IPR001387">
    <property type="entry name" value="Cro/C1-type_HTH"/>
</dbReference>
<dbReference type="CDD" id="cd00093">
    <property type="entry name" value="HTH_XRE"/>
    <property type="match status" value="1"/>
</dbReference>
<feature type="transmembrane region" description="Helical" evidence="5">
    <location>
        <begin position="108"/>
        <end position="129"/>
    </location>
</feature>
<evidence type="ECO:0000256" key="1">
    <source>
        <dbReference type="ARBA" id="ARBA00004141"/>
    </source>
</evidence>
<name>A0ABT9SLC3_9FLAO</name>
<evidence type="ECO:0000256" key="3">
    <source>
        <dbReference type="ARBA" id="ARBA00022989"/>
    </source>
</evidence>
<keyword evidence="8" id="KW-1185">Reference proteome</keyword>
<evidence type="ECO:0000256" key="2">
    <source>
        <dbReference type="ARBA" id="ARBA00022692"/>
    </source>
</evidence>
<gene>
    <name evidence="7" type="ORF">J2T04_001114</name>
</gene>
<keyword evidence="4 5" id="KW-0472">Membrane</keyword>
<feature type="transmembrane region" description="Helical" evidence="5">
    <location>
        <begin position="74"/>
        <end position="96"/>
    </location>
</feature>
<dbReference type="SMART" id="SM00530">
    <property type="entry name" value="HTH_XRE"/>
    <property type="match status" value="1"/>
</dbReference>
<feature type="domain" description="HTH cro/C1-type" evidence="6">
    <location>
        <begin position="5"/>
        <end position="58"/>
    </location>
</feature>
<evidence type="ECO:0000313" key="8">
    <source>
        <dbReference type="Proteomes" id="UP001235513"/>
    </source>
</evidence>
<evidence type="ECO:0000256" key="5">
    <source>
        <dbReference type="SAM" id="Phobius"/>
    </source>
</evidence>
<comment type="subcellular location">
    <subcellularLocation>
        <location evidence="1">Membrane</location>
        <topology evidence="1">Multi-pass membrane protein</topology>
    </subcellularLocation>
</comment>
<proteinExistence type="predicted"/>
<sequence>MKNKVKILREGKNMTQTELAEKSGLSLRTVQRIEAGTVPKGFTLKAIAGILETDPENLLSADEEEKSSVDRAKFINLSALLGFVIPFGGVIFPLILTYKTKDPVNKELGKNIVSVQIILVAVVSVLMIISPFIQRLLSVKIPLFLVFLIAFLCVKLFVIIKNGICLNTKNDLCIKLKTSFL</sequence>
<evidence type="ECO:0000256" key="4">
    <source>
        <dbReference type="ARBA" id="ARBA00023136"/>
    </source>
</evidence>
<dbReference type="SUPFAM" id="SSF47413">
    <property type="entry name" value="lambda repressor-like DNA-binding domains"/>
    <property type="match status" value="1"/>
</dbReference>
<dbReference type="InterPro" id="IPR019109">
    <property type="entry name" value="MamF_MmsF"/>
</dbReference>
<protein>
    <submittedName>
        <fullName evidence="7">Transcriptional regulator with XRE-family HTH domain</fullName>
    </submittedName>
</protein>
<evidence type="ECO:0000313" key="7">
    <source>
        <dbReference type="EMBL" id="MDP9959235.1"/>
    </source>
</evidence>
<dbReference type="PROSITE" id="PS50943">
    <property type="entry name" value="HTH_CROC1"/>
    <property type="match status" value="1"/>
</dbReference>
<dbReference type="Pfam" id="PF09685">
    <property type="entry name" value="MamF_MmsF"/>
    <property type="match status" value="1"/>
</dbReference>
<feature type="transmembrane region" description="Helical" evidence="5">
    <location>
        <begin position="141"/>
        <end position="160"/>
    </location>
</feature>
<organism evidence="7 8">
    <name type="scientific">Chryseobacterium lathyri</name>
    <dbReference type="NCBI Taxonomy" id="395933"/>
    <lineage>
        <taxon>Bacteria</taxon>
        <taxon>Pseudomonadati</taxon>
        <taxon>Bacteroidota</taxon>
        <taxon>Flavobacteriia</taxon>
        <taxon>Flavobacteriales</taxon>
        <taxon>Weeksellaceae</taxon>
        <taxon>Chryseobacterium group</taxon>
        <taxon>Chryseobacterium</taxon>
    </lineage>
</organism>
<keyword evidence="3 5" id="KW-1133">Transmembrane helix</keyword>
<evidence type="ECO:0000259" key="6">
    <source>
        <dbReference type="PROSITE" id="PS50943"/>
    </source>
</evidence>
<reference evidence="7 8" key="1">
    <citation type="submission" date="2023-07" db="EMBL/GenBank/DDBJ databases">
        <title>Sorghum-associated microbial communities from plants grown in Nebraska, USA.</title>
        <authorList>
            <person name="Schachtman D."/>
        </authorList>
    </citation>
    <scope>NUCLEOTIDE SEQUENCE [LARGE SCALE GENOMIC DNA]</scope>
    <source>
        <strain evidence="7 8">CC351</strain>
    </source>
</reference>
<dbReference type="RefSeq" id="WP_306841884.1">
    <property type="nucleotide sequence ID" value="NZ_JAUSRL010000002.1"/>
</dbReference>
<dbReference type="EMBL" id="JAUSRL010000002">
    <property type="protein sequence ID" value="MDP9959235.1"/>
    <property type="molecule type" value="Genomic_DNA"/>
</dbReference>
<dbReference type="InterPro" id="IPR010982">
    <property type="entry name" value="Lambda_DNA-bd_dom_sf"/>
</dbReference>
<comment type="caution">
    <text evidence="7">The sequence shown here is derived from an EMBL/GenBank/DDBJ whole genome shotgun (WGS) entry which is preliminary data.</text>
</comment>
<dbReference type="Pfam" id="PF01381">
    <property type="entry name" value="HTH_3"/>
    <property type="match status" value="1"/>
</dbReference>
<keyword evidence="2 5" id="KW-0812">Transmembrane</keyword>
<dbReference type="Gene3D" id="1.10.260.40">
    <property type="entry name" value="lambda repressor-like DNA-binding domains"/>
    <property type="match status" value="1"/>
</dbReference>